<comment type="caution">
    <text evidence="3">The sequence shown here is derived from an EMBL/GenBank/DDBJ whole genome shotgun (WGS) entry which is preliminary data.</text>
</comment>
<dbReference type="PROSITE" id="PS50206">
    <property type="entry name" value="RHODANESE_3"/>
    <property type="match status" value="1"/>
</dbReference>
<dbReference type="RefSeq" id="WP_160063033.1">
    <property type="nucleotide sequence ID" value="NZ_JBAKBA010000016.1"/>
</dbReference>
<reference evidence="3 4" key="1">
    <citation type="submission" date="2024-02" db="EMBL/GenBank/DDBJ databases">
        <title>Bacteria isolated from the canopy kelp, Nereocystis luetkeana.</title>
        <authorList>
            <person name="Pfister C.A."/>
            <person name="Younker I.T."/>
            <person name="Light S.H."/>
        </authorList>
    </citation>
    <scope>NUCLEOTIDE SEQUENCE [LARGE SCALE GENOMIC DNA]</scope>
    <source>
        <strain evidence="3 4">TI.2.07</strain>
    </source>
</reference>
<evidence type="ECO:0000259" key="2">
    <source>
        <dbReference type="PROSITE" id="PS50206"/>
    </source>
</evidence>
<feature type="chain" id="PRO_5045491928" evidence="1">
    <location>
        <begin position="25"/>
        <end position="109"/>
    </location>
</feature>
<protein>
    <submittedName>
        <fullName evidence="3">Rhodanese-like domain-containing protein</fullName>
    </submittedName>
</protein>
<dbReference type="CDD" id="cd00158">
    <property type="entry name" value="RHOD"/>
    <property type="match status" value="1"/>
</dbReference>
<keyword evidence="4" id="KW-1185">Reference proteome</keyword>
<dbReference type="EMBL" id="JBAKBA010000016">
    <property type="protein sequence ID" value="MEL0659185.1"/>
    <property type="molecule type" value="Genomic_DNA"/>
</dbReference>
<dbReference type="SUPFAM" id="SSF52821">
    <property type="entry name" value="Rhodanese/Cell cycle control phosphatase"/>
    <property type="match status" value="1"/>
</dbReference>
<dbReference type="Proteomes" id="UP001366060">
    <property type="component" value="Unassembled WGS sequence"/>
</dbReference>
<dbReference type="Gene3D" id="3.40.250.10">
    <property type="entry name" value="Rhodanese-like domain"/>
    <property type="match status" value="1"/>
</dbReference>
<evidence type="ECO:0000256" key="1">
    <source>
        <dbReference type="SAM" id="SignalP"/>
    </source>
</evidence>
<accession>A0ABU9HBL9</accession>
<evidence type="ECO:0000313" key="4">
    <source>
        <dbReference type="Proteomes" id="UP001366060"/>
    </source>
</evidence>
<dbReference type="InterPro" id="IPR036873">
    <property type="entry name" value="Rhodanese-like_dom_sf"/>
</dbReference>
<sequence length="109" mass="12372">MKIKALILPALLMITTLFSSFSFAEKVWIDVRTLVENQKDNIKGDLRISHSNIVREVRTLYPDINTEFYLYDNTGGRSDIAISALDQAGYKNLHNAGSIEEAREQRGIK</sequence>
<evidence type="ECO:0000313" key="3">
    <source>
        <dbReference type="EMBL" id="MEL0659185.1"/>
    </source>
</evidence>
<gene>
    <name evidence="3" type="ORF">V6255_08535</name>
</gene>
<dbReference type="InterPro" id="IPR001763">
    <property type="entry name" value="Rhodanese-like_dom"/>
</dbReference>
<proteinExistence type="predicted"/>
<name>A0ABU9HBL9_9GAMM</name>
<keyword evidence="1" id="KW-0732">Signal</keyword>
<organism evidence="3 4">
    <name type="scientific">Psychromonas arctica</name>
    <dbReference type="NCBI Taxonomy" id="168275"/>
    <lineage>
        <taxon>Bacteria</taxon>
        <taxon>Pseudomonadati</taxon>
        <taxon>Pseudomonadota</taxon>
        <taxon>Gammaproteobacteria</taxon>
        <taxon>Alteromonadales</taxon>
        <taxon>Psychromonadaceae</taxon>
        <taxon>Psychromonas</taxon>
    </lineage>
</organism>
<feature type="domain" description="Rhodanese" evidence="2">
    <location>
        <begin position="22"/>
        <end position="106"/>
    </location>
</feature>
<feature type="signal peptide" evidence="1">
    <location>
        <begin position="1"/>
        <end position="24"/>
    </location>
</feature>